<evidence type="ECO:0000256" key="9">
    <source>
        <dbReference type="ARBA" id="ARBA00023180"/>
    </source>
</evidence>
<evidence type="ECO:0000256" key="1">
    <source>
        <dbReference type="ARBA" id="ARBA00004479"/>
    </source>
</evidence>
<dbReference type="PANTHER" id="PTHR48423:SF1">
    <property type="entry name" value="INTERLEUKIN-27 RECEPTOR SUBUNIT ALPHA"/>
    <property type="match status" value="1"/>
</dbReference>
<evidence type="ECO:0000313" key="13">
    <source>
        <dbReference type="EMBL" id="KAK3091169.1"/>
    </source>
</evidence>
<comment type="similarity">
    <text evidence="2">Belongs to the type I cytokine receptor family. Type 2 subfamily.</text>
</comment>
<evidence type="ECO:0000256" key="3">
    <source>
        <dbReference type="ARBA" id="ARBA00022692"/>
    </source>
</evidence>
<feature type="region of interest" description="Disordered" evidence="10">
    <location>
        <begin position="762"/>
        <end position="781"/>
    </location>
</feature>
<keyword evidence="7 11" id="KW-0472">Membrane</keyword>
<organism evidence="13 14">
    <name type="scientific">Pinctada imbricata</name>
    <name type="common">Atlantic pearl-oyster</name>
    <name type="synonym">Pinctada martensii</name>
    <dbReference type="NCBI Taxonomy" id="66713"/>
    <lineage>
        <taxon>Eukaryota</taxon>
        <taxon>Metazoa</taxon>
        <taxon>Spiralia</taxon>
        <taxon>Lophotrochozoa</taxon>
        <taxon>Mollusca</taxon>
        <taxon>Bivalvia</taxon>
        <taxon>Autobranchia</taxon>
        <taxon>Pteriomorphia</taxon>
        <taxon>Pterioida</taxon>
        <taxon>Pterioidea</taxon>
        <taxon>Pteriidae</taxon>
        <taxon>Pinctada</taxon>
    </lineage>
</organism>
<feature type="compositionally biased region" description="Polar residues" evidence="10">
    <location>
        <begin position="972"/>
        <end position="981"/>
    </location>
</feature>
<dbReference type="InterPro" id="IPR003961">
    <property type="entry name" value="FN3_dom"/>
</dbReference>
<evidence type="ECO:0000256" key="10">
    <source>
        <dbReference type="SAM" id="MobiDB-lite"/>
    </source>
</evidence>
<evidence type="ECO:0000256" key="2">
    <source>
        <dbReference type="ARBA" id="ARBA00008921"/>
    </source>
</evidence>
<evidence type="ECO:0000256" key="6">
    <source>
        <dbReference type="ARBA" id="ARBA00022989"/>
    </source>
</evidence>
<evidence type="ECO:0000256" key="11">
    <source>
        <dbReference type="SAM" id="Phobius"/>
    </source>
</evidence>
<evidence type="ECO:0000313" key="14">
    <source>
        <dbReference type="Proteomes" id="UP001186944"/>
    </source>
</evidence>
<evidence type="ECO:0000256" key="5">
    <source>
        <dbReference type="ARBA" id="ARBA00022737"/>
    </source>
</evidence>
<keyword evidence="4" id="KW-0732">Signal</keyword>
<dbReference type="Proteomes" id="UP001186944">
    <property type="component" value="Unassembled WGS sequence"/>
</dbReference>
<dbReference type="EMBL" id="VSWD01000010">
    <property type="protein sequence ID" value="KAK3091169.1"/>
    <property type="molecule type" value="Genomic_DNA"/>
</dbReference>
<evidence type="ECO:0000256" key="4">
    <source>
        <dbReference type="ARBA" id="ARBA00022729"/>
    </source>
</evidence>
<feature type="domain" description="Fibronectin type-III" evidence="12">
    <location>
        <begin position="483"/>
        <end position="583"/>
    </location>
</feature>
<reference evidence="13" key="1">
    <citation type="submission" date="2019-08" db="EMBL/GenBank/DDBJ databases">
        <title>The improved chromosome-level genome for the pearl oyster Pinctada fucata martensii using PacBio sequencing and Hi-C.</title>
        <authorList>
            <person name="Zheng Z."/>
        </authorList>
    </citation>
    <scope>NUCLEOTIDE SEQUENCE</scope>
    <source>
        <strain evidence="13">ZZ-2019</strain>
        <tissue evidence="13">Adductor muscle</tissue>
    </source>
</reference>
<dbReference type="InterPro" id="IPR013783">
    <property type="entry name" value="Ig-like_fold"/>
</dbReference>
<dbReference type="Pfam" id="PF00041">
    <property type="entry name" value="fn3"/>
    <property type="match status" value="1"/>
</dbReference>
<evidence type="ECO:0000259" key="12">
    <source>
        <dbReference type="PROSITE" id="PS50853"/>
    </source>
</evidence>
<dbReference type="PROSITE" id="PS50853">
    <property type="entry name" value="FN3"/>
    <property type="match status" value="3"/>
</dbReference>
<accession>A0AA88XT02</accession>
<sequence length="1036" mass="115898">MSLIPAEYSRILSTRSIRLQLPVKSGQDGGNYVCKMKKANGDVDVIANQIVDVEHYPQKVKNIDCHVYNWYSMTCRWDLGVQYVHPDNVMVELVWAVSDGSQYDCPKLTKTSCVWVQDATRDRFRVDMIYTMAVAVTNNRTQTNKTTVTSDIFKIDTSEIVQPAPVKDLTYNTSSTCLTLTWNHSAPVHKKIYRLQFSGEWDDRSEGKNVEVQEQSYTTCGLRPHTWYKVRIACRPVHWDGKSQTGYWSEEMALSLMTKEDLPAGAPQVLEGSYAVHSCDFVNCRNVIVYWKGVDPHESNGNITRYRLIKKDLSTHDVISRELGNVTNYQLSLADDRSYKIRFQAGTSVGYSPYSTEIIIPSRSNEPAPVDNFLVEYDDDQSSGKQWLDLQWTAPAKVKRRIVSYTLYWCHGNKRTQKCKTEIDWKILPKRYNYYRLPITKEVLKDLILGISVEVEVSRSTKYSSGISWNNCIYIKNSKPGTAPRNFRLSPIAPDTSIKVEWDRFLCHEAQGYITTFNIYHCLIDEEKNCSGQAKSLVVNGRATNAIIPGLEQGKSYMFWMEAVSESGRGPQTLPIYAVVPFSELQPEEIAGIVVAVLFVFALAMCGVVCCIKRCYKTVKQEFKPYEIVVPNISLPSIPMPQSSPSEIKPTVTADDENDDDDDDSIYAEIDDNVSDPSTPGSVSGVEAPLINNNIPATLNKSKLYGENTTLKNKSSLTDGIGYHSNLKNSMESFLLRLNNSSGSNMSEKFEKKKLNMNQGYLTPNGSIKHEKKPSSDPNLLGDKNCSPYHCTDIINTDTRTCEKIGKKMNGPYGKDIHSEGSMYGDPSYGTNDLSLAPTRSQPSIPWREQLENNVCEQFNIKHTLDRRKTRQSDCYNESVVSDDMNNLSGDCSAMEMMLSAYVPGLSSGNSECCSQPVKSYCKFGMEIPSNNSSAFLMDNPNMPCSNSARNNMPAPPQGYVGHEQLSMTVSHNTNSDSQESGGRISGPREGEGRVMPGDSEGGVSSQRPVSEVVNVPAHFYGSLSLLDDDGTVTEL</sequence>
<keyword evidence="8" id="KW-0675">Receptor</keyword>
<dbReference type="GO" id="GO:0005886">
    <property type="term" value="C:plasma membrane"/>
    <property type="evidence" value="ECO:0007669"/>
    <property type="project" value="UniProtKB-ARBA"/>
</dbReference>
<dbReference type="InterPro" id="IPR052672">
    <property type="entry name" value="Type1_Cytokine_Rcpt_Type2"/>
</dbReference>
<keyword evidence="6 11" id="KW-1133">Transmembrane helix</keyword>
<dbReference type="PANTHER" id="PTHR48423">
    <property type="entry name" value="INTERLEUKIN-27 RECEPTOR SUBUNIT ALPHA"/>
    <property type="match status" value="1"/>
</dbReference>
<comment type="caution">
    <text evidence="13">The sequence shown here is derived from an EMBL/GenBank/DDBJ whole genome shotgun (WGS) entry which is preliminary data.</text>
</comment>
<proteinExistence type="inferred from homology"/>
<feature type="domain" description="Fibronectin type-III" evidence="12">
    <location>
        <begin position="162"/>
        <end position="261"/>
    </location>
</feature>
<dbReference type="InterPro" id="IPR036116">
    <property type="entry name" value="FN3_sf"/>
</dbReference>
<evidence type="ECO:0000256" key="8">
    <source>
        <dbReference type="ARBA" id="ARBA00023170"/>
    </source>
</evidence>
<keyword evidence="3 11" id="KW-0812">Transmembrane</keyword>
<keyword evidence="14" id="KW-1185">Reference proteome</keyword>
<dbReference type="CDD" id="cd00063">
    <property type="entry name" value="FN3"/>
    <property type="match status" value="3"/>
</dbReference>
<dbReference type="SMART" id="SM00060">
    <property type="entry name" value="FN3"/>
    <property type="match status" value="3"/>
</dbReference>
<evidence type="ECO:0000256" key="7">
    <source>
        <dbReference type="ARBA" id="ARBA00023136"/>
    </source>
</evidence>
<gene>
    <name evidence="13" type="ORF">FSP39_017683</name>
</gene>
<feature type="compositionally biased region" description="Acidic residues" evidence="10">
    <location>
        <begin position="654"/>
        <end position="665"/>
    </location>
</feature>
<name>A0AA88XT02_PINIB</name>
<keyword evidence="9" id="KW-0325">Glycoprotein</keyword>
<keyword evidence="5" id="KW-0677">Repeat</keyword>
<dbReference type="SUPFAM" id="SSF49265">
    <property type="entry name" value="Fibronectin type III"/>
    <property type="match status" value="3"/>
</dbReference>
<feature type="transmembrane region" description="Helical" evidence="11">
    <location>
        <begin position="590"/>
        <end position="612"/>
    </location>
</feature>
<dbReference type="Gene3D" id="2.60.40.10">
    <property type="entry name" value="Immunoglobulins"/>
    <property type="match status" value="4"/>
</dbReference>
<feature type="domain" description="Fibronectin type-III" evidence="12">
    <location>
        <begin position="272"/>
        <end position="367"/>
    </location>
</feature>
<feature type="region of interest" description="Disordered" evidence="10">
    <location>
        <begin position="972"/>
        <end position="1010"/>
    </location>
</feature>
<feature type="region of interest" description="Disordered" evidence="10">
    <location>
        <begin position="638"/>
        <end position="665"/>
    </location>
</feature>
<comment type="subcellular location">
    <subcellularLocation>
        <location evidence="1">Membrane</location>
        <topology evidence="1">Single-pass type I membrane protein</topology>
    </subcellularLocation>
</comment>
<dbReference type="AlphaFoldDB" id="A0AA88XT02"/>
<protein>
    <recommendedName>
        <fullName evidence="12">Fibronectin type-III domain-containing protein</fullName>
    </recommendedName>
</protein>